<feature type="compositionally biased region" description="Polar residues" evidence="1">
    <location>
        <begin position="80"/>
        <end position="90"/>
    </location>
</feature>
<feature type="region of interest" description="Disordered" evidence="1">
    <location>
        <begin position="65"/>
        <end position="90"/>
    </location>
</feature>
<dbReference type="AlphaFoldDB" id="A0A8C4LG28"/>
<dbReference type="Pfam" id="PF01352">
    <property type="entry name" value="KRAB"/>
    <property type="match status" value="1"/>
</dbReference>
<feature type="domain" description="KRAB" evidence="2">
    <location>
        <begin position="15"/>
        <end position="90"/>
    </location>
</feature>
<keyword evidence="4" id="KW-1185">Reference proteome</keyword>
<dbReference type="SMART" id="SM00349">
    <property type="entry name" value="KRAB"/>
    <property type="match status" value="1"/>
</dbReference>
<dbReference type="SUPFAM" id="SSF109640">
    <property type="entry name" value="KRAB domain (Kruppel-associated box)"/>
    <property type="match status" value="1"/>
</dbReference>
<evidence type="ECO:0000313" key="4">
    <source>
        <dbReference type="Proteomes" id="UP000694387"/>
    </source>
</evidence>
<evidence type="ECO:0000256" key="1">
    <source>
        <dbReference type="SAM" id="MobiDB-lite"/>
    </source>
</evidence>
<dbReference type="InterPro" id="IPR001909">
    <property type="entry name" value="KRAB"/>
</dbReference>
<reference evidence="3" key="3">
    <citation type="submission" date="2025-09" db="UniProtKB">
        <authorList>
            <consortium name="Ensembl"/>
        </authorList>
    </citation>
    <scope>IDENTIFICATION</scope>
</reference>
<proteinExistence type="predicted"/>
<dbReference type="CDD" id="cd07765">
    <property type="entry name" value="KRAB_A-box"/>
    <property type="match status" value="1"/>
</dbReference>
<reference evidence="3" key="2">
    <citation type="submission" date="2025-08" db="UniProtKB">
        <authorList>
            <consortium name="Ensembl"/>
        </authorList>
    </citation>
    <scope>IDENTIFICATION</scope>
</reference>
<dbReference type="Proteomes" id="UP000694387">
    <property type="component" value="Chromosome 16"/>
</dbReference>
<accession>A0A8C4LG28</accession>
<evidence type="ECO:0000313" key="3">
    <source>
        <dbReference type="Ensembl" id="ENSEASP00005008739.2"/>
    </source>
</evidence>
<name>A0A8C4LG28_EQUAS</name>
<dbReference type="InterPro" id="IPR036051">
    <property type="entry name" value="KRAB_dom_sf"/>
</dbReference>
<dbReference type="Gene3D" id="6.10.140.140">
    <property type="match status" value="1"/>
</dbReference>
<dbReference type="PROSITE" id="PS50805">
    <property type="entry name" value="KRAB"/>
    <property type="match status" value="1"/>
</dbReference>
<sequence length="90" mass="9898">MGLLAALRPEGPGHGTFEDVTVSFSQTECVLCDEAQGCPYREVMLENWSLMAFLGCWHAVKAEEAPSEQSAQRQEEQGGLSHSTRASQRQ</sequence>
<protein>
    <recommendedName>
        <fullName evidence="2">KRAB domain-containing protein</fullName>
    </recommendedName>
</protein>
<dbReference type="Ensembl" id="ENSEAST00005009519.2">
    <property type="protein sequence ID" value="ENSEASP00005008739.2"/>
    <property type="gene ID" value="ENSEASG00005006265.2"/>
</dbReference>
<dbReference type="GO" id="GO:0006355">
    <property type="term" value="P:regulation of DNA-templated transcription"/>
    <property type="evidence" value="ECO:0007669"/>
    <property type="project" value="InterPro"/>
</dbReference>
<reference evidence="3 4" key="1">
    <citation type="journal article" date="2020" name="Nat. Commun.">
        <title>Donkey genomes provide new insights into domestication and selection for coat color.</title>
        <authorList>
            <person name="Wang"/>
            <person name="C."/>
            <person name="Li"/>
            <person name="H."/>
            <person name="Guo"/>
            <person name="Y."/>
            <person name="Huang"/>
            <person name="J."/>
            <person name="Sun"/>
            <person name="Y."/>
            <person name="Min"/>
            <person name="J."/>
            <person name="Wang"/>
            <person name="J."/>
            <person name="Fang"/>
            <person name="X."/>
            <person name="Zhao"/>
            <person name="Z."/>
            <person name="Wang"/>
            <person name="S."/>
            <person name="Zhang"/>
            <person name="Y."/>
            <person name="Liu"/>
            <person name="Q."/>
            <person name="Jiang"/>
            <person name="Q."/>
            <person name="Wang"/>
            <person name="X."/>
            <person name="Guo"/>
            <person name="Y."/>
            <person name="Yang"/>
            <person name="C."/>
            <person name="Wang"/>
            <person name="Y."/>
            <person name="Tian"/>
            <person name="F."/>
            <person name="Zhuang"/>
            <person name="G."/>
            <person name="Fan"/>
            <person name="Y."/>
            <person name="Gao"/>
            <person name="Q."/>
            <person name="Li"/>
            <person name="Y."/>
            <person name="Ju"/>
            <person name="Z."/>
            <person name="Li"/>
            <person name="J."/>
            <person name="Li"/>
            <person name="R."/>
            <person name="Hou"/>
            <person name="M."/>
            <person name="Yang"/>
            <person name="G."/>
            <person name="Liu"/>
            <person name="G."/>
            <person name="Liu"/>
            <person name="W."/>
            <person name="Guo"/>
            <person name="J."/>
            <person name="Pan"/>
            <person name="S."/>
            <person name="Fan"/>
            <person name="G."/>
            <person name="Zhang"/>
            <person name="W."/>
            <person name="Zhang"/>
            <person name="R."/>
            <person name="Yu"/>
            <person name="J."/>
            <person name="Zhang"/>
            <person name="X."/>
            <person name="Yin"/>
            <person name="Q."/>
            <person name="Ji"/>
            <person name="C."/>
            <person name="Jin"/>
            <person name="Y."/>
            <person name="Yue"/>
            <person name="G."/>
            <person name="Liu"/>
            <person name="M."/>
            <person name="Xu"/>
            <person name="J."/>
            <person name="Liu"/>
            <person name="S."/>
            <person name="Jordana"/>
            <person name="J."/>
            <person name="Noce"/>
            <person name="A."/>
            <person name="Amills"/>
            <person name="M."/>
            <person name="Wu"/>
            <person name="D.D."/>
            <person name="Li"/>
            <person name="S."/>
            <person name="Zhou"/>
            <person name="X. and Zhong"/>
            <person name="J."/>
        </authorList>
    </citation>
    <scope>NUCLEOTIDE SEQUENCE [LARGE SCALE GENOMIC DNA]</scope>
</reference>
<evidence type="ECO:0000259" key="2">
    <source>
        <dbReference type="PROSITE" id="PS50805"/>
    </source>
</evidence>
<dbReference type="GeneTree" id="ENSGT01140000286820"/>
<organism evidence="3 4">
    <name type="scientific">Equus asinus</name>
    <name type="common">Donkey</name>
    <name type="synonym">Equus africanus asinus</name>
    <dbReference type="NCBI Taxonomy" id="9793"/>
    <lineage>
        <taxon>Eukaryota</taxon>
        <taxon>Metazoa</taxon>
        <taxon>Chordata</taxon>
        <taxon>Craniata</taxon>
        <taxon>Vertebrata</taxon>
        <taxon>Euteleostomi</taxon>
        <taxon>Mammalia</taxon>
        <taxon>Eutheria</taxon>
        <taxon>Laurasiatheria</taxon>
        <taxon>Perissodactyla</taxon>
        <taxon>Equidae</taxon>
        <taxon>Equus</taxon>
    </lineage>
</organism>